<dbReference type="AlphaFoldDB" id="A0A8J5YBT7"/>
<dbReference type="PANTHER" id="PTHR11439">
    <property type="entry name" value="GAG-POL-RELATED RETROTRANSPOSON"/>
    <property type="match status" value="1"/>
</dbReference>
<sequence length="215" mass="24914">MEEEMSMINKNKTWELVKSLKEEKSLESNGCLEQSLMQTVPSTNTRPDLSLKEIKQSKNKVLICQKKYTKDILKKFQMDECKATSTPMNQKEKPDIMFAASLLSRFMHCASEMNLRAAKRILRYIKGTVDYSVKFEICQNLRLYGFSDNDWARSIDDMKSTSGYYFSLGSRIFLWSSKKQKIVAQSIAEAEFIAATATANQNLWLKKMMRDLHLE</sequence>
<gene>
    <name evidence="1" type="ORF">CXB51_031329</name>
</gene>
<comment type="caution">
    <text evidence="1">The sequence shown here is derived from an EMBL/GenBank/DDBJ whole genome shotgun (WGS) entry which is preliminary data.</text>
</comment>
<reference evidence="1 2" key="1">
    <citation type="journal article" date="2021" name="bioRxiv">
        <title>The Gossypium anomalum genome as a resource for cotton improvement and evolutionary analysis of hybrid incompatibility.</title>
        <authorList>
            <person name="Grover C.E."/>
            <person name="Yuan D."/>
            <person name="Arick M.A."/>
            <person name="Miller E.R."/>
            <person name="Hu G."/>
            <person name="Peterson D.G."/>
            <person name="Wendel J.F."/>
            <person name="Udall J.A."/>
        </authorList>
    </citation>
    <scope>NUCLEOTIDE SEQUENCE [LARGE SCALE GENOMIC DNA]</scope>
    <source>
        <strain evidence="1">JFW-Udall</strain>
        <tissue evidence="1">Leaf</tissue>
    </source>
</reference>
<accession>A0A8J5YBT7</accession>
<dbReference type="OrthoDB" id="1301235at2759"/>
<name>A0A8J5YBT7_9ROSI</name>
<dbReference type="PANTHER" id="PTHR11439:SF503">
    <property type="entry name" value="CYSTEINE-RICH RLK (RECEPTOR-LIKE PROTEIN KINASE) 8"/>
    <property type="match status" value="1"/>
</dbReference>
<dbReference type="Proteomes" id="UP000701853">
    <property type="component" value="Chromosome 12"/>
</dbReference>
<evidence type="ECO:0008006" key="3">
    <source>
        <dbReference type="Google" id="ProtNLM"/>
    </source>
</evidence>
<dbReference type="CDD" id="cd09272">
    <property type="entry name" value="RNase_HI_RT_Ty1"/>
    <property type="match status" value="1"/>
</dbReference>
<protein>
    <recommendedName>
        <fullName evidence="3">Reverse transcriptase Ty1/copia-type domain-containing protein</fullName>
    </recommendedName>
</protein>
<dbReference type="EMBL" id="JAHUZN010000012">
    <property type="protein sequence ID" value="KAG8474565.1"/>
    <property type="molecule type" value="Genomic_DNA"/>
</dbReference>
<organism evidence="1 2">
    <name type="scientific">Gossypium anomalum</name>
    <dbReference type="NCBI Taxonomy" id="47600"/>
    <lineage>
        <taxon>Eukaryota</taxon>
        <taxon>Viridiplantae</taxon>
        <taxon>Streptophyta</taxon>
        <taxon>Embryophyta</taxon>
        <taxon>Tracheophyta</taxon>
        <taxon>Spermatophyta</taxon>
        <taxon>Magnoliopsida</taxon>
        <taxon>eudicotyledons</taxon>
        <taxon>Gunneridae</taxon>
        <taxon>Pentapetalae</taxon>
        <taxon>rosids</taxon>
        <taxon>malvids</taxon>
        <taxon>Malvales</taxon>
        <taxon>Malvaceae</taxon>
        <taxon>Malvoideae</taxon>
        <taxon>Gossypium</taxon>
    </lineage>
</organism>
<keyword evidence="2" id="KW-1185">Reference proteome</keyword>
<proteinExistence type="predicted"/>
<evidence type="ECO:0000313" key="1">
    <source>
        <dbReference type="EMBL" id="KAG8474565.1"/>
    </source>
</evidence>
<evidence type="ECO:0000313" key="2">
    <source>
        <dbReference type="Proteomes" id="UP000701853"/>
    </source>
</evidence>